<sequence length="631" mass="69585">MSKAELTGPPEGAPQFTIEAVSEYPGLRPALAHRLYSHRLHVRAKAKLQRDRLLSGPLVDIYVGKSRRHWALHLNLLCHHSEYLESELQSDGEKKQDKLELMDYDPAGFELLVKWMYQGKLDDVSDMVDPNQKYEYAVRCHKLYLLCDRFDMPQLKNVAMDQYRKGLNEAQLVPDAEEIDDIYRKSPVGSPFRRLMTKIAARQIMDPESERDVETYRECFVDNSDFAVDLVNAVKLGTGGMLFEDPTYGNGCEYHDHEAGPNCHIKGKGRVKQALKASALRPSPKSVKSDPTADHGPPLLHRLPPPTTPTPQPPPQNHPQSHPRQARRQDGISAGPLRRRLTSPASSTIEMSKETATASPPSPKEQRDKFRWVAPLPPETHQENPAAEEESPAPQTAPDEHHQSSDGGSHPPLDSSASDSSNKSSDAKQILGDTSPRRGLWEWARAGTGRLGLSRIPHPEWRGPLTSKAATTAVNGALDGGRKIEETQDDFSVPSATSTEPGNETRKEGEEAAAARVKGLGTVNSTVDPMFSQTKRSSDDLVADASATPSPNMVRPDRSPKSDEQEQSLPLTPSPPERKRVSTDESESTGLSSKKEVDEASNTTPSPHRIPMYKIALASNILSPSRKTTVS</sequence>
<organism evidence="1 2">
    <name type="scientific">Lindgomyces ingoldianus</name>
    <dbReference type="NCBI Taxonomy" id="673940"/>
    <lineage>
        <taxon>Eukaryota</taxon>
        <taxon>Fungi</taxon>
        <taxon>Dikarya</taxon>
        <taxon>Ascomycota</taxon>
        <taxon>Pezizomycotina</taxon>
        <taxon>Dothideomycetes</taxon>
        <taxon>Pleosporomycetidae</taxon>
        <taxon>Pleosporales</taxon>
        <taxon>Lindgomycetaceae</taxon>
        <taxon>Lindgomyces</taxon>
    </lineage>
</organism>
<comment type="caution">
    <text evidence="1">The sequence shown here is derived from an EMBL/GenBank/DDBJ whole genome shotgun (WGS) entry which is preliminary data.</text>
</comment>
<name>A0ACB6R1Z5_9PLEO</name>
<protein>
    <submittedName>
        <fullName evidence="1">Uncharacterized protein</fullName>
    </submittedName>
</protein>
<keyword evidence="2" id="KW-1185">Reference proteome</keyword>
<accession>A0ACB6R1Z5</accession>
<dbReference type="EMBL" id="MU003501">
    <property type="protein sequence ID" value="KAF2472810.1"/>
    <property type="molecule type" value="Genomic_DNA"/>
</dbReference>
<dbReference type="Proteomes" id="UP000799755">
    <property type="component" value="Unassembled WGS sequence"/>
</dbReference>
<evidence type="ECO:0000313" key="2">
    <source>
        <dbReference type="Proteomes" id="UP000799755"/>
    </source>
</evidence>
<gene>
    <name evidence="1" type="ORF">BDR25DRAFT_312707</name>
</gene>
<reference evidence="1" key="1">
    <citation type="journal article" date="2020" name="Stud. Mycol.">
        <title>101 Dothideomycetes genomes: a test case for predicting lifestyles and emergence of pathogens.</title>
        <authorList>
            <person name="Haridas S."/>
            <person name="Albert R."/>
            <person name="Binder M."/>
            <person name="Bloem J."/>
            <person name="Labutti K."/>
            <person name="Salamov A."/>
            <person name="Andreopoulos B."/>
            <person name="Baker S."/>
            <person name="Barry K."/>
            <person name="Bills G."/>
            <person name="Bluhm B."/>
            <person name="Cannon C."/>
            <person name="Castanera R."/>
            <person name="Culley D."/>
            <person name="Daum C."/>
            <person name="Ezra D."/>
            <person name="Gonzalez J."/>
            <person name="Henrissat B."/>
            <person name="Kuo A."/>
            <person name="Liang C."/>
            <person name="Lipzen A."/>
            <person name="Lutzoni F."/>
            <person name="Magnuson J."/>
            <person name="Mondo S."/>
            <person name="Nolan M."/>
            <person name="Ohm R."/>
            <person name="Pangilinan J."/>
            <person name="Park H.-J."/>
            <person name="Ramirez L."/>
            <person name="Alfaro M."/>
            <person name="Sun H."/>
            <person name="Tritt A."/>
            <person name="Yoshinaga Y."/>
            <person name="Zwiers L.-H."/>
            <person name="Turgeon B."/>
            <person name="Goodwin S."/>
            <person name="Spatafora J."/>
            <person name="Crous P."/>
            <person name="Grigoriev I."/>
        </authorList>
    </citation>
    <scope>NUCLEOTIDE SEQUENCE</scope>
    <source>
        <strain evidence="1">ATCC 200398</strain>
    </source>
</reference>
<proteinExistence type="predicted"/>
<evidence type="ECO:0000313" key="1">
    <source>
        <dbReference type="EMBL" id="KAF2472810.1"/>
    </source>
</evidence>